<evidence type="ECO:0000313" key="2">
    <source>
        <dbReference type="Proteomes" id="UP000277204"/>
    </source>
</evidence>
<name>A0A183LCL7_9TREM</name>
<keyword evidence="2" id="KW-1185">Reference proteome</keyword>
<proteinExistence type="predicted"/>
<dbReference type="PANTHER" id="PTHR47027">
    <property type="entry name" value="REVERSE TRANSCRIPTASE DOMAIN-CONTAINING PROTEIN"/>
    <property type="match status" value="1"/>
</dbReference>
<accession>A0A183LCL7</accession>
<dbReference type="AlphaFoldDB" id="A0A183LCL7"/>
<sequence>MRQLYDTMKKLPRKYSKPKKPVKDKEGKSTTEIRELQIRWVVHFEKFLNRSVPLNTSDIEAAHTEQTNFTDDLIFLCHTDQQIQVKTTTMTAASEAVCLNIHKGKHNTENTNAITLYRETLEEMEIFKYLGSIIDERGGSDANVKAKSGKAKTAFLQLNNILNSKQLSTNIKVRIFNTNIKTVPLYGAET</sequence>
<gene>
    <name evidence="1" type="ORF">SMRZ_LOCUS1542</name>
</gene>
<dbReference type="Proteomes" id="UP000277204">
    <property type="component" value="Unassembled WGS sequence"/>
</dbReference>
<protein>
    <submittedName>
        <fullName evidence="1">Uncharacterized protein</fullName>
    </submittedName>
</protein>
<dbReference type="EMBL" id="UZAI01000345">
    <property type="protein sequence ID" value="VDO51627.1"/>
    <property type="molecule type" value="Genomic_DNA"/>
</dbReference>
<dbReference type="PANTHER" id="PTHR47027:SF25">
    <property type="entry name" value="REVERSE TRANSCRIPTASE DOMAIN-CONTAINING PROTEIN"/>
    <property type="match status" value="1"/>
</dbReference>
<dbReference type="Pfam" id="PF20049">
    <property type="entry name" value="DUF6451"/>
    <property type="match status" value="1"/>
</dbReference>
<organism evidence="1 2">
    <name type="scientific">Schistosoma margrebowiei</name>
    <dbReference type="NCBI Taxonomy" id="48269"/>
    <lineage>
        <taxon>Eukaryota</taxon>
        <taxon>Metazoa</taxon>
        <taxon>Spiralia</taxon>
        <taxon>Lophotrochozoa</taxon>
        <taxon>Platyhelminthes</taxon>
        <taxon>Trematoda</taxon>
        <taxon>Digenea</taxon>
        <taxon>Strigeidida</taxon>
        <taxon>Schistosomatoidea</taxon>
        <taxon>Schistosomatidae</taxon>
        <taxon>Schistosoma</taxon>
    </lineage>
</organism>
<dbReference type="InterPro" id="IPR045609">
    <property type="entry name" value="DUF6451"/>
</dbReference>
<reference evidence="1 2" key="1">
    <citation type="submission" date="2018-11" db="EMBL/GenBank/DDBJ databases">
        <authorList>
            <consortium name="Pathogen Informatics"/>
        </authorList>
    </citation>
    <scope>NUCLEOTIDE SEQUENCE [LARGE SCALE GENOMIC DNA]</scope>
    <source>
        <strain evidence="1 2">Zambia</strain>
    </source>
</reference>
<evidence type="ECO:0000313" key="1">
    <source>
        <dbReference type="EMBL" id="VDO51627.1"/>
    </source>
</evidence>